<organism evidence="1 2">
    <name type="scientific">Ixodes persulcatus</name>
    <name type="common">Taiga tick</name>
    <dbReference type="NCBI Taxonomy" id="34615"/>
    <lineage>
        <taxon>Eukaryota</taxon>
        <taxon>Metazoa</taxon>
        <taxon>Ecdysozoa</taxon>
        <taxon>Arthropoda</taxon>
        <taxon>Chelicerata</taxon>
        <taxon>Arachnida</taxon>
        <taxon>Acari</taxon>
        <taxon>Parasitiformes</taxon>
        <taxon>Ixodida</taxon>
        <taxon>Ixodoidea</taxon>
        <taxon>Ixodidae</taxon>
        <taxon>Ixodinae</taxon>
        <taxon>Ixodes</taxon>
    </lineage>
</organism>
<keyword evidence="2" id="KW-1185">Reference proteome</keyword>
<evidence type="ECO:0000313" key="2">
    <source>
        <dbReference type="Proteomes" id="UP000805193"/>
    </source>
</evidence>
<accession>A0AC60PHX6</accession>
<comment type="caution">
    <text evidence="1">The sequence shown here is derived from an EMBL/GenBank/DDBJ whole genome shotgun (WGS) entry which is preliminary data.</text>
</comment>
<sequence length="325" mass="34431">MLIEIERGRGGDCAQDPGFSSASFRSTCSELVCARPLGHRSPNESRLGDRVPSPLQEVELETMAEDADVVDTATATTSPGSPTSGDPPPPPPDPDRRGRVVAPVASSEGPVPAFPVVLEPKEAGGGSTLNGHGNPDREVDRDRHWDRDRDLNATKKGAEGETPSPTVDRRRSSEGREEQSEEEKIREYLGRSDTAVIYPEPVEPTKAPVAPDGEADKERHVVRSHGATNAAPAPAESPGPSDASAGENVAWRHRRVSTGKQACVCGPHIPRGTPCNRAKEAPKPPLLQPVSCVRGSRDVARVGGPEETDLAGLVCRSTSGRLSPT</sequence>
<reference evidence="1 2" key="1">
    <citation type="journal article" date="2020" name="Cell">
        <title>Large-Scale Comparative Analyses of Tick Genomes Elucidate Their Genetic Diversity and Vector Capacities.</title>
        <authorList>
            <consortium name="Tick Genome and Microbiome Consortium (TIGMIC)"/>
            <person name="Jia N."/>
            <person name="Wang J."/>
            <person name="Shi W."/>
            <person name="Du L."/>
            <person name="Sun Y."/>
            <person name="Zhan W."/>
            <person name="Jiang J.F."/>
            <person name="Wang Q."/>
            <person name="Zhang B."/>
            <person name="Ji P."/>
            <person name="Bell-Sakyi L."/>
            <person name="Cui X.M."/>
            <person name="Yuan T.T."/>
            <person name="Jiang B.G."/>
            <person name="Yang W.F."/>
            <person name="Lam T.T."/>
            <person name="Chang Q.C."/>
            <person name="Ding S.J."/>
            <person name="Wang X.J."/>
            <person name="Zhu J.G."/>
            <person name="Ruan X.D."/>
            <person name="Zhao L."/>
            <person name="Wei J.T."/>
            <person name="Ye R.Z."/>
            <person name="Que T.C."/>
            <person name="Du C.H."/>
            <person name="Zhou Y.H."/>
            <person name="Cheng J.X."/>
            <person name="Dai P.F."/>
            <person name="Guo W.B."/>
            <person name="Han X.H."/>
            <person name="Huang E.J."/>
            <person name="Li L.F."/>
            <person name="Wei W."/>
            <person name="Gao Y.C."/>
            <person name="Liu J.Z."/>
            <person name="Shao H.Z."/>
            <person name="Wang X."/>
            <person name="Wang C.C."/>
            <person name="Yang T.C."/>
            <person name="Huo Q.B."/>
            <person name="Li W."/>
            <person name="Chen H.Y."/>
            <person name="Chen S.E."/>
            <person name="Zhou L.G."/>
            <person name="Ni X.B."/>
            <person name="Tian J.H."/>
            <person name="Sheng Y."/>
            <person name="Liu T."/>
            <person name="Pan Y.S."/>
            <person name="Xia L.Y."/>
            <person name="Li J."/>
            <person name="Zhao F."/>
            <person name="Cao W.C."/>
        </authorList>
    </citation>
    <scope>NUCLEOTIDE SEQUENCE [LARGE SCALE GENOMIC DNA]</scope>
    <source>
        <strain evidence="1">Iper-2018</strain>
    </source>
</reference>
<dbReference type="Proteomes" id="UP000805193">
    <property type="component" value="Unassembled WGS sequence"/>
</dbReference>
<dbReference type="EMBL" id="JABSTQ010010539">
    <property type="protein sequence ID" value="KAG0420121.1"/>
    <property type="molecule type" value="Genomic_DNA"/>
</dbReference>
<evidence type="ECO:0000313" key="1">
    <source>
        <dbReference type="EMBL" id="KAG0420121.1"/>
    </source>
</evidence>
<protein>
    <submittedName>
        <fullName evidence="1">Uncharacterized protein</fullName>
    </submittedName>
</protein>
<gene>
    <name evidence="1" type="ORF">HPB47_003652</name>
</gene>
<name>A0AC60PHX6_IXOPE</name>
<proteinExistence type="predicted"/>